<organism evidence="1">
    <name type="scientific">Brassica oleracea</name>
    <name type="common">Wild cabbage</name>
    <dbReference type="NCBI Taxonomy" id="3712"/>
    <lineage>
        <taxon>Eukaryota</taxon>
        <taxon>Viridiplantae</taxon>
        <taxon>Streptophyta</taxon>
        <taxon>Embryophyta</taxon>
        <taxon>Tracheophyta</taxon>
        <taxon>Spermatophyta</taxon>
        <taxon>Magnoliopsida</taxon>
        <taxon>eudicotyledons</taxon>
        <taxon>Gunneridae</taxon>
        <taxon>Pentapetalae</taxon>
        <taxon>rosids</taxon>
        <taxon>malvids</taxon>
        <taxon>Brassicales</taxon>
        <taxon>Brassicaceae</taxon>
        <taxon>Brassiceae</taxon>
        <taxon>Brassica</taxon>
    </lineage>
</organism>
<reference evidence="1" key="1">
    <citation type="submission" date="2018-11" db="EMBL/GenBank/DDBJ databases">
        <authorList>
            <consortium name="Genoscope - CEA"/>
            <person name="William W."/>
        </authorList>
    </citation>
    <scope>NUCLEOTIDE SEQUENCE</scope>
</reference>
<accession>A0A3P6CG19</accession>
<protein>
    <submittedName>
        <fullName evidence="1">Uncharacterized protein</fullName>
    </submittedName>
</protein>
<proteinExistence type="predicted"/>
<dbReference type="AlphaFoldDB" id="A0A3P6CG19"/>
<name>A0A3P6CG19_BRAOL</name>
<gene>
    <name evidence="1" type="ORF">BOLC4T23512H</name>
</gene>
<evidence type="ECO:0000313" key="1">
    <source>
        <dbReference type="EMBL" id="VDD07442.1"/>
    </source>
</evidence>
<sequence length="37" mass="4435">MMKSRVNYKNIECISVSIRCIQQRIFQPRISLGKHRT</sequence>
<dbReference type="EMBL" id="LR031873">
    <property type="protein sequence ID" value="VDD07442.1"/>
    <property type="molecule type" value="Genomic_DNA"/>
</dbReference>